<dbReference type="EMBL" id="KZ819603">
    <property type="protein sequence ID" value="PWN36004.1"/>
    <property type="molecule type" value="Genomic_DNA"/>
</dbReference>
<keyword evidence="2" id="KW-0143">Chaperone</keyword>
<evidence type="ECO:0000256" key="1">
    <source>
        <dbReference type="ARBA" id="ARBA00008045"/>
    </source>
</evidence>
<gene>
    <name evidence="4" type="ORF">FA14DRAFT_50628</name>
</gene>
<dbReference type="Pfam" id="PF01920">
    <property type="entry name" value="Prefoldin_2"/>
    <property type="match status" value="1"/>
</dbReference>
<dbReference type="InterPro" id="IPR009053">
    <property type="entry name" value="Prefoldin"/>
</dbReference>
<dbReference type="GO" id="GO:0051082">
    <property type="term" value="F:unfolded protein binding"/>
    <property type="evidence" value="ECO:0007669"/>
    <property type="project" value="InterPro"/>
</dbReference>
<dbReference type="PANTHER" id="PTHR21431:SF0">
    <property type="entry name" value="PREFOLDIN SUBUNIT 6"/>
    <property type="match status" value="1"/>
</dbReference>
<organism evidence="4 5">
    <name type="scientific">Meira miltonrushii</name>
    <dbReference type="NCBI Taxonomy" id="1280837"/>
    <lineage>
        <taxon>Eukaryota</taxon>
        <taxon>Fungi</taxon>
        <taxon>Dikarya</taxon>
        <taxon>Basidiomycota</taxon>
        <taxon>Ustilaginomycotina</taxon>
        <taxon>Exobasidiomycetes</taxon>
        <taxon>Exobasidiales</taxon>
        <taxon>Brachybasidiaceae</taxon>
        <taxon>Meira</taxon>
    </lineage>
</organism>
<dbReference type="GO" id="GO:0051087">
    <property type="term" value="F:protein-folding chaperone binding"/>
    <property type="evidence" value="ECO:0007669"/>
    <property type="project" value="TreeGrafter"/>
</dbReference>
<dbReference type="GO" id="GO:0006457">
    <property type="term" value="P:protein folding"/>
    <property type="evidence" value="ECO:0007669"/>
    <property type="project" value="InterPro"/>
</dbReference>
<dbReference type="FunFam" id="1.10.287.370:FF:000003">
    <property type="entry name" value="Prefoldin subunit 6"/>
    <property type="match status" value="1"/>
</dbReference>
<reference evidence="4 5" key="1">
    <citation type="journal article" date="2018" name="Mol. Biol. Evol.">
        <title>Broad Genomic Sampling Reveals a Smut Pathogenic Ancestry of the Fungal Clade Ustilaginomycotina.</title>
        <authorList>
            <person name="Kijpornyongpan T."/>
            <person name="Mondo S.J."/>
            <person name="Barry K."/>
            <person name="Sandor L."/>
            <person name="Lee J."/>
            <person name="Lipzen A."/>
            <person name="Pangilinan J."/>
            <person name="LaButti K."/>
            <person name="Hainaut M."/>
            <person name="Henrissat B."/>
            <person name="Grigoriev I.V."/>
            <person name="Spatafora J.W."/>
            <person name="Aime M.C."/>
        </authorList>
    </citation>
    <scope>NUCLEOTIDE SEQUENCE [LARGE SCALE GENOMIC DNA]</scope>
    <source>
        <strain evidence="4 5">MCA 3882</strain>
    </source>
</reference>
<comment type="similarity">
    <text evidence="1">Belongs to the prefoldin subunit beta family.</text>
</comment>
<feature type="coiled-coil region" evidence="3">
    <location>
        <begin position="77"/>
        <end position="111"/>
    </location>
</feature>
<dbReference type="InParanoid" id="A0A316VFB3"/>
<keyword evidence="3" id="KW-0175">Coiled coil</keyword>
<evidence type="ECO:0000256" key="2">
    <source>
        <dbReference type="ARBA" id="ARBA00023186"/>
    </source>
</evidence>
<dbReference type="GO" id="GO:0051131">
    <property type="term" value="P:chaperone-mediated protein complex assembly"/>
    <property type="evidence" value="ECO:0007669"/>
    <property type="project" value="TreeGrafter"/>
</dbReference>
<dbReference type="SUPFAM" id="SSF46579">
    <property type="entry name" value="Prefoldin"/>
    <property type="match status" value="1"/>
</dbReference>
<accession>A0A316VFB3</accession>
<evidence type="ECO:0000313" key="5">
    <source>
        <dbReference type="Proteomes" id="UP000245771"/>
    </source>
</evidence>
<dbReference type="CDD" id="cd23161">
    <property type="entry name" value="Prefoldin_6"/>
    <property type="match status" value="1"/>
</dbReference>
<dbReference type="FunCoup" id="A0A316VFB3">
    <property type="interactions" value="461"/>
</dbReference>
<dbReference type="PANTHER" id="PTHR21431">
    <property type="entry name" value="PREFOLDIN SUBUNIT 6"/>
    <property type="match status" value="1"/>
</dbReference>
<sequence>MAAATQKDLQERMQTVALQLQKIEDELQSTVEVRQRLDSQLTENEQVKKEFSVLKLDDVVYKMVGPVLLKQEQSEAKTNVDKRIDFIQNEIKRTESQLKEINERSEKKRLEVVGIQQAAQQLQQGGETEV</sequence>
<feature type="coiled-coil region" evidence="3">
    <location>
        <begin position="6"/>
        <end position="40"/>
    </location>
</feature>
<dbReference type="Proteomes" id="UP000245771">
    <property type="component" value="Unassembled WGS sequence"/>
</dbReference>
<dbReference type="STRING" id="1280837.A0A316VFB3"/>
<dbReference type="GO" id="GO:0016272">
    <property type="term" value="C:prefoldin complex"/>
    <property type="evidence" value="ECO:0007669"/>
    <property type="project" value="InterPro"/>
</dbReference>
<proteinExistence type="inferred from homology"/>
<keyword evidence="5" id="KW-1185">Reference proteome</keyword>
<dbReference type="Gene3D" id="1.10.287.370">
    <property type="match status" value="1"/>
</dbReference>
<name>A0A316VFB3_9BASI</name>
<dbReference type="GeneID" id="37024216"/>
<evidence type="ECO:0000256" key="3">
    <source>
        <dbReference type="SAM" id="Coils"/>
    </source>
</evidence>
<dbReference type="RefSeq" id="XP_025356306.1">
    <property type="nucleotide sequence ID" value="XM_025502435.1"/>
</dbReference>
<evidence type="ECO:0000313" key="4">
    <source>
        <dbReference type="EMBL" id="PWN36004.1"/>
    </source>
</evidence>
<dbReference type="OrthoDB" id="248120at2759"/>
<dbReference type="InterPro" id="IPR002777">
    <property type="entry name" value="PFD_beta-like"/>
</dbReference>
<dbReference type="GO" id="GO:0005737">
    <property type="term" value="C:cytoplasm"/>
    <property type="evidence" value="ECO:0007669"/>
    <property type="project" value="TreeGrafter"/>
</dbReference>
<dbReference type="AlphaFoldDB" id="A0A316VFB3"/>
<protein>
    <submittedName>
        <fullName evidence="4">Prefoldin beta-like protein</fullName>
    </submittedName>
</protein>